<evidence type="ECO:0000256" key="5">
    <source>
        <dbReference type="ARBA" id="ARBA00023049"/>
    </source>
</evidence>
<feature type="domain" description="Peptidase M48" evidence="9">
    <location>
        <begin position="93"/>
        <end position="280"/>
    </location>
</feature>
<evidence type="ECO:0000256" key="7">
    <source>
        <dbReference type="SAM" id="MobiDB-lite"/>
    </source>
</evidence>
<name>A0A1N7M1B5_9RHOB</name>
<dbReference type="STRING" id="407234.SAMN05421795_10552"/>
<protein>
    <submittedName>
        <fullName evidence="10">Putative metalloprotease</fullName>
    </submittedName>
</protein>
<dbReference type="GO" id="GO:0016020">
    <property type="term" value="C:membrane"/>
    <property type="evidence" value="ECO:0007669"/>
    <property type="project" value="TreeGrafter"/>
</dbReference>
<keyword evidence="1 6" id="KW-0645">Protease</keyword>
<evidence type="ECO:0000256" key="3">
    <source>
        <dbReference type="ARBA" id="ARBA00022801"/>
    </source>
</evidence>
<keyword evidence="4 6" id="KW-0862">Zinc</keyword>
<keyword evidence="8" id="KW-1133">Transmembrane helix</keyword>
<dbReference type="InterPro" id="IPR051156">
    <property type="entry name" value="Mito/Outer_Membr_Metalloprot"/>
</dbReference>
<dbReference type="InterPro" id="IPR001915">
    <property type="entry name" value="Peptidase_M48"/>
</dbReference>
<evidence type="ECO:0000256" key="2">
    <source>
        <dbReference type="ARBA" id="ARBA00022723"/>
    </source>
</evidence>
<reference evidence="11" key="1">
    <citation type="submission" date="2017-01" db="EMBL/GenBank/DDBJ databases">
        <authorList>
            <person name="Varghese N."/>
            <person name="Submissions S."/>
        </authorList>
    </citation>
    <scope>NUCLEOTIDE SEQUENCE [LARGE SCALE GENOMIC DNA]</scope>
    <source>
        <strain evidence="11">DSM 18714</strain>
    </source>
</reference>
<dbReference type="EMBL" id="FTOM01000005">
    <property type="protein sequence ID" value="SIS79874.1"/>
    <property type="molecule type" value="Genomic_DNA"/>
</dbReference>
<dbReference type="AlphaFoldDB" id="A0A1N7M1B5"/>
<evidence type="ECO:0000313" key="10">
    <source>
        <dbReference type="EMBL" id="SIS79874.1"/>
    </source>
</evidence>
<gene>
    <name evidence="10" type="ORF">SAMN05421795_10552</name>
</gene>
<comment type="similarity">
    <text evidence="6">Belongs to the peptidase M48 family.</text>
</comment>
<dbReference type="Gene3D" id="3.30.2010.10">
    <property type="entry name" value="Metalloproteases ('zincins'), catalytic domain"/>
    <property type="match status" value="1"/>
</dbReference>
<dbReference type="CDD" id="cd07332">
    <property type="entry name" value="M48C_Oma1_like"/>
    <property type="match status" value="1"/>
</dbReference>
<keyword evidence="3 6" id="KW-0378">Hydrolase</keyword>
<accession>A0A1N7M1B5</accession>
<organism evidence="10 11">
    <name type="scientific">Phaeovulum vinaykumarii</name>
    <dbReference type="NCBI Taxonomy" id="407234"/>
    <lineage>
        <taxon>Bacteria</taxon>
        <taxon>Pseudomonadati</taxon>
        <taxon>Pseudomonadota</taxon>
        <taxon>Alphaproteobacteria</taxon>
        <taxon>Rhodobacterales</taxon>
        <taxon>Paracoccaceae</taxon>
        <taxon>Phaeovulum</taxon>
    </lineage>
</organism>
<proteinExistence type="inferred from homology"/>
<evidence type="ECO:0000256" key="1">
    <source>
        <dbReference type="ARBA" id="ARBA00022670"/>
    </source>
</evidence>
<dbReference type="PANTHER" id="PTHR22726">
    <property type="entry name" value="METALLOENDOPEPTIDASE OMA1"/>
    <property type="match status" value="1"/>
</dbReference>
<dbReference type="Proteomes" id="UP000186098">
    <property type="component" value="Unassembled WGS sequence"/>
</dbReference>
<comment type="cofactor">
    <cofactor evidence="6">
        <name>Zn(2+)</name>
        <dbReference type="ChEBI" id="CHEBI:29105"/>
    </cofactor>
    <text evidence="6">Binds 1 zinc ion per subunit.</text>
</comment>
<keyword evidence="11" id="KW-1185">Reference proteome</keyword>
<dbReference type="Pfam" id="PF01435">
    <property type="entry name" value="Peptidase_M48"/>
    <property type="match status" value="1"/>
</dbReference>
<dbReference type="GO" id="GO:0004222">
    <property type="term" value="F:metalloendopeptidase activity"/>
    <property type="evidence" value="ECO:0007669"/>
    <property type="project" value="InterPro"/>
</dbReference>
<evidence type="ECO:0000313" key="11">
    <source>
        <dbReference type="Proteomes" id="UP000186098"/>
    </source>
</evidence>
<dbReference type="PANTHER" id="PTHR22726:SF1">
    <property type="entry name" value="METALLOENDOPEPTIDASE OMA1, MITOCHONDRIAL"/>
    <property type="match status" value="1"/>
</dbReference>
<sequence length="290" mass="30692">MEGAASEGMAPPAKAGRAGVPLDGGRPRSPPCGAETPSQARALPTGHCLRRGAPHIPAMIRLLPFLLLLLYGLAAWHFSAWRTRRELDARSTPLRDPRLTPALDRLAAALEVPSIPVHVYETPAVNGLAAPDGRVFLTRGFLDKLDLGQITPDEIASVVAHELGHVGLGHSRRRMIDFTGQNALRLILAGVLGRLLPLGIGAWIAGLLASALAARLSRADEEEADAWASALLVRAGIGTEPQKSLFRKLDRLTGAGGRGGPAWAMSHPATEARIAAIEAREARWRGASPG</sequence>
<keyword evidence="5 6" id="KW-0482">Metalloprotease</keyword>
<evidence type="ECO:0000256" key="6">
    <source>
        <dbReference type="RuleBase" id="RU003983"/>
    </source>
</evidence>
<feature type="transmembrane region" description="Helical" evidence="8">
    <location>
        <begin position="183"/>
        <end position="208"/>
    </location>
</feature>
<evidence type="ECO:0000259" key="9">
    <source>
        <dbReference type="Pfam" id="PF01435"/>
    </source>
</evidence>
<evidence type="ECO:0000256" key="8">
    <source>
        <dbReference type="SAM" id="Phobius"/>
    </source>
</evidence>
<feature type="transmembrane region" description="Helical" evidence="8">
    <location>
        <begin position="59"/>
        <end position="81"/>
    </location>
</feature>
<keyword evidence="2" id="KW-0479">Metal-binding</keyword>
<evidence type="ECO:0000256" key="4">
    <source>
        <dbReference type="ARBA" id="ARBA00022833"/>
    </source>
</evidence>
<keyword evidence="8" id="KW-0472">Membrane</keyword>
<dbReference type="GO" id="GO:0051603">
    <property type="term" value="P:proteolysis involved in protein catabolic process"/>
    <property type="evidence" value="ECO:0007669"/>
    <property type="project" value="TreeGrafter"/>
</dbReference>
<dbReference type="GO" id="GO:0046872">
    <property type="term" value="F:metal ion binding"/>
    <property type="evidence" value="ECO:0007669"/>
    <property type="project" value="UniProtKB-KW"/>
</dbReference>
<keyword evidence="8" id="KW-0812">Transmembrane</keyword>
<feature type="region of interest" description="Disordered" evidence="7">
    <location>
        <begin position="1"/>
        <end position="45"/>
    </location>
</feature>